<keyword evidence="2" id="KW-0378">Hydrolase</keyword>
<name>A0A1M5PGE2_9FIRM</name>
<feature type="domain" description="Thioesterase" evidence="3">
    <location>
        <begin position="55"/>
        <end position="125"/>
    </location>
</feature>
<dbReference type="CDD" id="cd03443">
    <property type="entry name" value="PaaI_thioesterase"/>
    <property type="match status" value="1"/>
</dbReference>
<accession>A0A1M5PGE2</accession>
<dbReference type="Pfam" id="PF03061">
    <property type="entry name" value="4HBT"/>
    <property type="match status" value="1"/>
</dbReference>
<dbReference type="NCBIfam" id="TIGR00369">
    <property type="entry name" value="unchar_dom_1"/>
    <property type="match status" value="1"/>
</dbReference>
<dbReference type="Gene3D" id="3.10.129.10">
    <property type="entry name" value="Hotdog Thioesterase"/>
    <property type="match status" value="1"/>
</dbReference>
<dbReference type="InterPro" id="IPR029069">
    <property type="entry name" value="HotDog_dom_sf"/>
</dbReference>
<dbReference type="RefSeq" id="WP_084728395.1">
    <property type="nucleotide sequence ID" value="NZ_FQWY01000022.1"/>
</dbReference>
<evidence type="ECO:0000256" key="1">
    <source>
        <dbReference type="ARBA" id="ARBA00008324"/>
    </source>
</evidence>
<dbReference type="InterPro" id="IPR003736">
    <property type="entry name" value="PAAI_dom"/>
</dbReference>
<evidence type="ECO:0000313" key="5">
    <source>
        <dbReference type="Proteomes" id="UP000242329"/>
    </source>
</evidence>
<reference evidence="5" key="1">
    <citation type="submission" date="2016-11" db="EMBL/GenBank/DDBJ databases">
        <authorList>
            <person name="Varghese N."/>
            <person name="Submissions S."/>
        </authorList>
    </citation>
    <scope>NUCLEOTIDE SEQUENCE [LARGE SCALE GENOMIC DNA]</scope>
    <source>
        <strain evidence="5">DSM 11003</strain>
    </source>
</reference>
<comment type="similarity">
    <text evidence="1">Belongs to the thioesterase PaaI family.</text>
</comment>
<dbReference type="PANTHER" id="PTHR21660">
    <property type="entry name" value="THIOESTERASE SUPERFAMILY MEMBER-RELATED"/>
    <property type="match status" value="1"/>
</dbReference>
<dbReference type="GO" id="GO:0047617">
    <property type="term" value="F:fatty acyl-CoA hydrolase activity"/>
    <property type="evidence" value="ECO:0007669"/>
    <property type="project" value="InterPro"/>
</dbReference>
<protein>
    <submittedName>
        <fullName evidence="4">Acyl-CoA thioesterase</fullName>
    </submittedName>
</protein>
<organism evidence="4 5">
    <name type="scientific">Thermosyntropha lipolytica DSM 11003</name>
    <dbReference type="NCBI Taxonomy" id="1123382"/>
    <lineage>
        <taxon>Bacteria</taxon>
        <taxon>Bacillati</taxon>
        <taxon>Bacillota</taxon>
        <taxon>Clostridia</taxon>
        <taxon>Eubacteriales</taxon>
        <taxon>Syntrophomonadaceae</taxon>
        <taxon>Thermosyntropha</taxon>
    </lineage>
</organism>
<dbReference type="PANTHER" id="PTHR21660:SF1">
    <property type="entry name" value="ACYL-COENZYME A THIOESTERASE 13"/>
    <property type="match status" value="1"/>
</dbReference>
<proteinExistence type="inferred from homology"/>
<keyword evidence="5" id="KW-1185">Reference proteome</keyword>
<dbReference type="Proteomes" id="UP000242329">
    <property type="component" value="Unassembled WGS sequence"/>
</dbReference>
<dbReference type="AlphaFoldDB" id="A0A1M5PGE2"/>
<sequence length="143" mass="15400">MSAYERIAPELYAYICNTVSDTPFYNLIGINLERIEKGHAVLSVWPKEDHLNPLGMVHGGLVVTLADAAMGNAIRSMGIKGVTADITVSFISPPPLGVKIEAEGRVLKAGQNLIFAEAEVWAEKKLIAKSQGTFFKTGEISLG</sequence>
<gene>
    <name evidence="4" type="ORF">SAMN02745221_01456</name>
</gene>
<dbReference type="EMBL" id="FQWY01000022">
    <property type="protein sequence ID" value="SHH00343.1"/>
    <property type="molecule type" value="Genomic_DNA"/>
</dbReference>
<dbReference type="SUPFAM" id="SSF54637">
    <property type="entry name" value="Thioesterase/thiol ester dehydrase-isomerase"/>
    <property type="match status" value="1"/>
</dbReference>
<evidence type="ECO:0000259" key="3">
    <source>
        <dbReference type="Pfam" id="PF03061"/>
    </source>
</evidence>
<evidence type="ECO:0000313" key="4">
    <source>
        <dbReference type="EMBL" id="SHH00343.1"/>
    </source>
</evidence>
<dbReference type="STRING" id="1123382.SAMN02745221_01456"/>
<dbReference type="InterPro" id="IPR006683">
    <property type="entry name" value="Thioestr_dom"/>
</dbReference>
<dbReference type="InterPro" id="IPR039298">
    <property type="entry name" value="ACOT13"/>
</dbReference>
<evidence type="ECO:0000256" key="2">
    <source>
        <dbReference type="ARBA" id="ARBA00022801"/>
    </source>
</evidence>